<evidence type="ECO:0000313" key="2">
    <source>
        <dbReference type="Proteomes" id="UP000265742"/>
    </source>
</evidence>
<gene>
    <name evidence="1" type="ORF">D1781_11620</name>
</gene>
<dbReference type="Proteomes" id="UP000265742">
    <property type="component" value="Unassembled WGS sequence"/>
</dbReference>
<dbReference type="InterPro" id="IPR011990">
    <property type="entry name" value="TPR-like_helical_dom_sf"/>
</dbReference>
<dbReference type="SUPFAM" id="SSF81901">
    <property type="entry name" value="HCP-like"/>
    <property type="match status" value="1"/>
</dbReference>
<dbReference type="AlphaFoldDB" id="A0A3A1U588"/>
<sequence>MPEDAELALLRDAWLTAQDGETGTRYAEALGSAGDVEAALAVCREVEDLGYFAGWYTEAWLEHDRGDTVRAIALMREVAALLDDDEDRRYPLAVAAHWRWDEDGDLTAEADLRAGLEAYPTAAADLAHLLMATDRREEGVRVLADGVKAGWVECMLPLANILSEGGEKAAAEDLYRRAYERGDAYSAWNLAILLWETDRGTEAREWVWKAAEGGDDLAIAYLADVDPQDAE</sequence>
<keyword evidence="2" id="KW-1185">Reference proteome</keyword>
<name>A0A3A1U588_9MICO</name>
<evidence type="ECO:0000313" key="1">
    <source>
        <dbReference type="EMBL" id="RIX28124.1"/>
    </source>
</evidence>
<dbReference type="EMBL" id="QXTG01000002">
    <property type="protein sequence ID" value="RIX28124.1"/>
    <property type="molecule type" value="Genomic_DNA"/>
</dbReference>
<comment type="caution">
    <text evidence="1">The sequence shown here is derived from an EMBL/GenBank/DDBJ whole genome shotgun (WGS) entry which is preliminary data.</text>
</comment>
<proteinExistence type="predicted"/>
<accession>A0A3A1U588</accession>
<dbReference type="OrthoDB" id="5181078at2"/>
<evidence type="ECO:0008006" key="3">
    <source>
        <dbReference type="Google" id="ProtNLM"/>
    </source>
</evidence>
<protein>
    <recommendedName>
        <fullName evidence="3">Tetratricopeptide repeat protein</fullName>
    </recommendedName>
</protein>
<reference evidence="2" key="1">
    <citation type="submission" date="2018-09" db="EMBL/GenBank/DDBJ databases">
        <authorList>
            <person name="Kim I."/>
        </authorList>
    </citation>
    <scope>NUCLEOTIDE SEQUENCE [LARGE SCALE GENOMIC DNA]</scope>
    <source>
        <strain evidence="2">DD4a</strain>
    </source>
</reference>
<organism evidence="1 2">
    <name type="scientific">Amnibacterium setariae</name>
    <dbReference type="NCBI Taxonomy" id="2306585"/>
    <lineage>
        <taxon>Bacteria</taxon>
        <taxon>Bacillati</taxon>
        <taxon>Actinomycetota</taxon>
        <taxon>Actinomycetes</taxon>
        <taxon>Micrococcales</taxon>
        <taxon>Microbacteriaceae</taxon>
        <taxon>Amnibacterium</taxon>
    </lineage>
</organism>
<dbReference type="Gene3D" id="1.25.40.10">
    <property type="entry name" value="Tetratricopeptide repeat domain"/>
    <property type="match status" value="1"/>
</dbReference>
<dbReference type="RefSeq" id="WP_119482434.1">
    <property type="nucleotide sequence ID" value="NZ_QXTG01000002.1"/>
</dbReference>